<evidence type="ECO:0000256" key="1">
    <source>
        <dbReference type="ARBA" id="ARBA00009884"/>
    </source>
</evidence>
<evidence type="ECO:0000313" key="3">
    <source>
        <dbReference type="Proteomes" id="UP000002313"/>
    </source>
</evidence>
<dbReference type="HOGENOM" id="CLU_013933_1_0_1"/>
<dbReference type="PANTHER" id="PTHR11679">
    <property type="entry name" value="VESICLE PROTEIN SORTING-ASSOCIATED"/>
    <property type="match status" value="1"/>
</dbReference>
<keyword evidence="3" id="KW-1185">Reference proteome</keyword>
<dbReference type="Proteomes" id="UP000002313">
    <property type="component" value="Chromosome VI"/>
</dbReference>
<name>E0S7R9_ENCIT</name>
<reference evidence="2 3" key="2">
    <citation type="journal article" date="2012" name="Proc. Natl. Acad. Sci. U.S.A.">
        <title>Gain and loss of multiple functionally related, horizontally transferred genes in the reduced genomes of two microsporidian parasites.</title>
        <authorList>
            <person name="Pombert J.-F."/>
            <person name="Selman M."/>
            <person name="Burki F."/>
            <person name="Bardell F.T."/>
            <person name="Farinelli L."/>
            <person name="Solter L.F."/>
            <person name="Whitman D.W."/>
            <person name="Weiss L.M."/>
            <person name="Corradi N."/>
            <person name="Keeling P.J."/>
        </authorList>
    </citation>
    <scope>NUCLEOTIDE SEQUENCE [LARGE SCALE GENOMIC DNA]</scope>
    <source>
        <strain evidence="2 3">ATCC 50506</strain>
    </source>
</reference>
<dbReference type="RefSeq" id="XP_003073108.1">
    <property type="nucleotide sequence ID" value="XM_003073062.1"/>
</dbReference>
<dbReference type="InterPro" id="IPR036045">
    <property type="entry name" value="Sec1-like_sf"/>
</dbReference>
<dbReference type="PIRSF" id="PIRSF005715">
    <property type="entry name" value="VPS45_Sec1"/>
    <property type="match status" value="1"/>
</dbReference>
<dbReference type="Gene3D" id="3.90.830.10">
    <property type="entry name" value="Syntaxin Binding Protein 1, Chain A, domain 2"/>
    <property type="match status" value="1"/>
</dbReference>
<dbReference type="InterPro" id="IPR043154">
    <property type="entry name" value="Sec-1-like_dom1"/>
</dbReference>
<dbReference type="GO" id="GO:0016192">
    <property type="term" value="P:vesicle-mediated transport"/>
    <property type="evidence" value="ECO:0007669"/>
    <property type="project" value="InterPro"/>
</dbReference>
<dbReference type="Pfam" id="PF00995">
    <property type="entry name" value="Sec1"/>
    <property type="match status" value="2"/>
</dbReference>
<accession>E0S7R9</accession>
<dbReference type="OrthoDB" id="10266265at2759"/>
<reference evidence="2 3" key="1">
    <citation type="journal article" date="2010" name="Nat. Commun.">
        <title>The complete sequence of the smallest known nuclear genome from the microsporidian Encephalitozoon intestinalis.</title>
        <authorList>
            <person name="Corradi N."/>
            <person name="Pombert J.-F."/>
            <person name="Farinelli L."/>
            <person name="Didier E.S."/>
            <person name="Keeling P.J."/>
        </authorList>
    </citation>
    <scope>NUCLEOTIDE SEQUENCE [LARGE SCALE GENOMIC DNA]</scope>
    <source>
        <strain evidence="2 3">ATCC 50506</strain>
    </source>
</reference>
<dbReference type="KEGG" id="ein:Eint_061430"/>
<dbReference type="Gene3D" id="3.40.50.2060">
    <property type="match status" value="1"/>
</dbReference>
<dbReference type="AlphaFoldDB" id="E0S7R9"/>
<dbReference type="InterPro" id="IPR027482">
    <property type="entry name" value="Sec1-like_dom2"/>
</dbReference>
<dbReference type="EMBL" id="CP001947">
    <property type="protein sequence ID" value="ADM11748.1"/>
    <property type="molecule type" value="Genomic_DNA"/>
</dbReference>
<evidence type="ECO:0000313" key="2">
    <source>
        <dbReference type="EMBL" id="ADM11748.1"/>
    </source>
</evidence>
<dbReference type="SUPFAM" id="SSF56815">
    <property type="entry name" value="Sec1/munc18-like (SM) proteins"/>
    <property type="match status" value="1"/>
</dbReference>
<sequence length="490" mass="57615">MHDDLLSKKIDEILEMGEGVKALLFDEDTKIILSNIIPHSRFLENDYFLFDNIMNKRREKIQGITCMAVIRPESIRWLIEEVANPFYERYIVLFTNQMDSLMLEILATSDIYCVISEVHEIYIDFFRQDDFLYTFHRAKTSNQVSPSIRKRTLDGLFSLIMNLGGVPAIKVQVGDKLLLEDADSLNTRLMSLGSKQGGTLIILDRTFDIYTPLLYEWRYQSLLYEHADYENGVVQIGKKSYSVVDDSFFNASKFKDIYEVSEDIKGLIKKAEFKKKKLHDFVFDDLEENTKISRQLEAHLSQHGYVMRACLRLKDLSETEMNILKNNRTSKEEVGEYLTRKDISIMERSKLLIIYSLRNKRNPNDEAKKYPDLIEEVESFTRRYSIGASIPRCYGYRFHDGIDVKLGYQPAIKRIARHWWTSRLDDRYFLEIRESENPMDYMIVYVRGGVTYSEYRALYEYYNTEMKGKSRIYVTGDSMISYKDIMKTTS</sequence>
<protein>
    <submittedName>
        <fullName evidence="2">Vacuolar protein sorting-associated Sec1-like protein</fullName>
    </submittedName>
</protein>
<dbReference type="Gene3D" id="1.25.40.60">
    <property type="match status" value="1"/>
</dbReference>
<gene>
    <name evidence="2" type="ORF">Eint_061430</name>
</gene>
<dbReference type="GeneID" id="9697924"/>
<organism evidence="2 3">
    <name type="scientific">Encephalitozoon intestinalis (strain ATCC 50506)</name>
    <name type="common">Microsporidian parasite</name>
    <name type="synonym">Septata intestinalis</name>
    <dbReference type="NCBI Taxonomy" id="876142"/>
    <lineage>
        <taxon>Eukaryota</taxon>
        <taxon>Fungi</taxon>
        <taxon>Fungi incertae sedis</taxon>
        <taxon>Microsporidia</taxon>
        <taxon>Unikaryonidae</taxon>
        <taxon>Encephalitozoon</taxon>
    </lineage>
</organism>
<dbReference type="InterPro" id="IPR001619">
    <property type="entry name" value="Sec1-like"/>
</dbReference>
<comment type="similarity">
    <text evidence="1">Belongs to the STXBP/unc-18/SEC1 family.</text>
</comment>
<proteinExistence type="inferred from homology"/>
<dbReference type="Gene3D" id="3.40.50.1910">
    <property type="match status" value="1"/>
</dbReference>
<dbReference type="VEuPathDB" id="MicrosporidiaDB:Eint_061430"/>
<dbReference type="InterPro" id="IPR043127">
    <property type="entry name" value="Sec-1-like_dom3a"/>
</dbReference>